<feature type="compositionally biased region" description="Low complexity" evidence="1">
    <location>
        <begin position="65"/>
        <end position="75"/>
    </location>
</feature>
<protein>
    <recommendedName>
        <fullName evidence="4">Coenzyme Q-binding protein COQ10 START domain-containing protein</fullName>
    </recommendedName>
</protein>
<evidence type="ECO:0008006" key="4">
    <source>
        <dbReference type="Google" id="ProtNLM"/>
    </source>
</evidence>
<name>A0ABD3GDF6_9MARC</name>
<keyword evidence="3" id="KW-1185">Reference proteome</keyword>
<dbReference type="Proteomes" id="UP001633002">
    <property type="component" value="Unassembled WGS sequence"/>
</dbReference>
<organism evidence="2 3">
    <name type="scientific">Riccia sorocarpa</name>
    <dbReference type="NCBI Taxonomy" id="122646"/>
    <lineage>
        <taxon>Eukaryota</taxon>
        <taxon>Viridiplantae</taxon>
        <taxon>Streptophyta</taxon>
        <taxon>Embryophyta</taxon>
        <taxon>Marchantiophyta</taxon>
        <taxon>Marchantiopsida</taxon>
        <taxon>Marchantiidae</taxon>
        <taxon>Marchantiales</taxon>
        <taxon>Ricciaceae</taxon>
        <taxon>Riccia</taxon>
    </lineage>
</organism>
<dbReference type="InterPro" id="IPR019587">
    <property type="entry name" value="Polyketide_cyclase/dehydratase"/>
</dbReference>
<comment type="caution">
    <text evidence="2">The sequence shown here is derived from an EMBL/GenBank/DDBJ whole genome shotgun (WGS) entry which is preliminary data.</text>
</comment>
<evidence type="ECO:0000256" key="1">
    <source>
        <dbReference type="SAM" id="MobiDB-lite"/>
    </source>
</evidence>
<feature type="compositionally biased region" description="Polar residues" evidence="1">
    <location>
        <begin position="33"/>
        <end position="52"/>
    </location>
</feature>
<dbReference type="AlphaFoldDB" id="A0ABD3GDF6"/>
<accession>A0ABD3GDF6</accession>
<proteinExistence type="predicted"/>
<dbReference type="SUPFAM" id="SSF55961">
    <property type="entry name" value="Bet v1-like"/>
    <property type="match status" value="1"/>
</dbReference>
<feature type="region of interest" description="Disordered" evidence="1">
    <location>
        <begin position="1"/>
        <end position="101"/>
    </location>
</feature>
<evidence type="ECO:0000313" key="2">
    <source>
        <dbReference type="EMBL" id="KAL3677218.1"/>
    </source>
</evidence>
<sequence length="264" mass="28668">MVEQNDAEKVRGDEGAGAHQQEKSEGRPAFASNRRTNGSVWSRAGGTSTWNVGSKDGWRNRSKPAAASSGAQESAQNRDSGKGDESDSPQLAGEPKVQVQRGKDAFEVEGSVVTEAHPDALYSIITDFENTAKVYTTVDRVEVDDQGPETIVKQYLKWSFLAWGGEYNVTLRMKPDPQNRTLYYNLDQQGYLKVFNGSWTVEPVAIEGKPTASKLVLQQEVLPAFLPPGPLGNYAAKIMSGQVKTLLTDLAKEASAVAKAEESS</sequence>
<dbReference type="InterPro" id="IPR023393">
    <property type="entry name" value="START-like_dom_sf"/>
</dbReference>
<dbReference type="PANTHER" id="PTHR31385">
    <property type="entry name" value="PUTATIVE (DUF220)-RELATED"/>
    <property type="match status" value="1"/>
</dbReference>
<dbReference type="PANTHER" id="PTHR31385:SF16">
    <property type="entry name" value="COENZYME Q-BINDING PROTEIN COQ10 START DOMAIN-CONTAINING PROTEIN"/>
    <property type="match status" value="1"/>
</dbReference>
<evidence type="ECO:0000313" key="3">
    <source>
        <dbReference type="Proteomes" id="UP001633002"/>
    </source>
</evidence>
<feature type="compositionally biased region" description="Basic and acidic residues" evidence="1">
    <location>
        <begin position="1"/>
        <end position="26"/>
    </location>
</feature>
<dbReference type="Pfam" id="PF10604">
    <property type="entry name" value="Polyketide_cyc2"/>
    <property type="match status" value="1"/>
</dbReference>
<reference evidence="2 3" key="1">
    <citation type="submission" date="2024-09" db="EMBL/GenBank/DDBJ databases">
        <title>Chromosome-scale assembly of Riccia sorocarpa.</title>
        <authorList>
            <person name="Paukszto L."/>
        </authorList>
    </citation>
    <scope>NUCLEOTIDE SEQUENCE [LARGE SCALE GENOMIC DNA]</scope>
    <source>
        <strain evidence="2">LP-2024</strain>
        <tissue evidence="2">Aerial parts of the thallus</tissue>
    </source>
</reference>
<gene>
    <name evidence="2" type="ORF">R1sor_027166</name>
</gene>
<dbReference type="Gene3D" id="3.30.530.20">
    <property type="match status" value="1"/>
</dbReference>
<dbReference type="EMBL" id="JBJQOH010000008">
    <property type="protein sequence ID" value="KAL3677218.1"/>
    <property type="molecule type" value="Genomic_DNA"/>
</dbReference>